<feature type="transmembrane region" description="Helical" evidence="7">
    <location>
        <begin position="155"/>
        <end position="174"/>
    </location>
</feature>
<feature type="transmembrane region" description="Helical" evidence="7">
    <location>
        <begin position="283"/>
        <end position="304"/>
    </location>
</feature>
<name>A0A366HP55_9BACT</name>
<evidence type="ECO:0000256" key="4">
    <source>
        <dbReference type="ARBA" id="ARBA00022989"/>
    </source>
</evidence>
<evidence type="ECO:0000256" key="5">
    <source>
        <dbReference type="ARBA" id="ARBA00023065"/>
    </source>
</evidence>
<dbReference type="AlphaFoldDB" id="A0A366HP55"/>
<sequence>MHLCIDVLPPNHSLYERIPPVQLKRNSLFYIITLAAVGAVMVMVLQWGASLPVPEGVPAVAKAPSTAVHAASANALDAMWHGIAGHFQSPLAHLFVQLLVIIAASRVMGKVFTLLGQPSVIGEMAAGILLGPSLFGAVAPDAFAVVFPASSMESLKLLSQVGVCLFMFAVGMELEIGHVRSKAQTAVLVSHASIVFPALLGVILAYFLYSNLAAPGAKFTAFALFMGVSMSITAFPVLARIMQERGMTKTRLGGTAITCAAIGDVTAWNFLAFVVAFAQSTGVAGTVLNLLLLVLFMVVMIFVVRPGLPRWIGAARLGKDEPSGGVLATILCVVVAAALFTEVIGIHALFGAFLAGAIMPDTHGFRHKIAVRVEKFSSVLLLPLFFAFIGLRTQLGLLNDWAGWLVCLVIIVVATLGKLGGTACAARFAGMNWRESLQLGALMNTRGLMELIALNIGYDMGILSPRIFTMMVIMALATTLLTGPLLSFFGNRGKAPDGASLGTTS</sequence>
<comment type="caution">
    <text evidence="9">The sequence shown here is derived from an EMBL/GenBank/DDBJ whole genome shotgun (WGS) entry which is preliminary data.</text>
</comment>
<proteinExistence type="predicted"/>
<evidence type="ECO:0000313" key="9">
    <source>
        <dbReference type="EMBL" id="RBP45151.1"/>
    </source>
</evidence>
<gene>
    <name evidence="9" type="ORF">DES53_103148</name>
</gene>
<dbReference type="PANTHER" id="PTHR32468:SF0">
    <property type="entry name" value="K(+)_H(+) ANTIPORTER 1"/>
    <property type="match status" value="1"/>
</dbReference>
<dbReference type="InterPro" id="IPR050794">
    <property type="entry name" value="CPA2_transporter"/>
</dbReference>
<dbReference type="EMBL" id="QNRR01000003">
    <property type="protein sequence ID" value="RBP45151.1"/>
    <property type="molecule type" value="Genomic_DNA"/>
</dbReference>
<feature type="transmembrane region" description="Helical" evidence="7">
    <location>
        <begin position="186"/>
        <end position="209"/>
    </location>
</feature>
<reference evidence="9 10" key="1">
    <citation type="submission" date="2018-06" db="EMBL/GenBank/DDBJ databases">
        <title>Genomic Encyclopedia of Type Strains, Phase IV (KMG-IV): sequencing the most valuable type-strain genomes for metagenomic binning, comparative biology and taxonomic classification.</title>
        <authorList>
            <person name="Goeker M."/>
        </authorList>
    </citation>
    <scope>NUCLEOTIDE SEQUENCE [LARGE SCALE GENOMIC DNA]</scope>
    <source>
        <strain evidence="9 10">DSM 25532</strain>
    </source>
</reference>
<protein>
    <submittedName>
        <fullName evidence="9">Kef-type K+ transport system membrane component KefB</fullName>
    </submittedName>
</protein>
<dbReference type="GO" id="GO:1902600">
    <property type="term" value="P:proton transmembrane transport"/>
    <property type="evidence" value="ECO:0007669"/>
    <property type="project" value="InterPro"/>
</dbReference>
<comment type="subcellular location">
    <subcellularLocation>
        <location evidence="1">Membrane</location>
        <topology evidence="1">Multi-pass membrane protein</topology>
    </subcellularLocation>
</comment>
<feature type="transmembrane region" description="Helical" evidence="7">
    <location>
        <begin position="254"/>
        <end position="277"/>
    </location>
</feature>
<evidence type="ECO:0000313" key="10">
    <source>
        <dbReference type="Proteomes" id="UP000253426"/>
    </source>
</evidence>
<dbReference type="GO" id="GO:0016020">
    <property type="term" value="C:membrane"/>
    <property type="evidence" value="ECO:0007669"/>
    <property type="project" value="UniProtKB-SubCell"/>
</dbReference>
<dbReference type="Pfam" id="PF00999">
    <property type="entry name" value="Na_H_Exchanger"/>
    <property type="match status" value="1"/>
</dbReference>
<dbReference type="Gene3D" id="1.20.1530.20">
    <property type="match status" value="1"/>
</dbReference>
<feature type="transmembrane region" description="Helical" evidence="7">
    <location>
        <begin position="401"/>
        <end position="425"/>
    </location>
</feature>
<dbReference type="InterPro" id="IPR038770">
    <property type="entry name" value="Na+/solute_symporter_sf"/>
</dbReference>
<feature type="transmembrane region" description="Helical" evidence="7">
    <location>
        <begin position="27"/>
        <end position="49"/>
    </location>
</feature>
<feature type="transmembrane region" description="Helical" evidence="7">
    <location>
        <begin position="468"/>
        <end position="489"/>
    </location>
</feature>
<evidence type="ECO:0000259" key="8">
    <source>
        <dbReference type="Pfam" id="PF00999"/>
    </source>
</evidence>
<keyword evidence="5" id="KW-0406">Ion transport</keyword>
<evidence type="ECO:0000256" key="6">
    <source>
        <dbReference type="ARBA" id="ARBA00023136"/>
    </source>
</evidence>
<evidence type="ECO:0000256" key="1">
    <source>
        <dbReference type="ARBA" id="ARBA00004141"/>
    </source>
</evidence>
<feature type="domain" description="Cation/H+ exchanger transmembrane" evidence="8">
    <location>
        <begin position="108"/>
        <end position="489"/>
    </location>
</feature>
<keyword evidence="6 7" id="KW-0472">Membrane</keyword>
<evidence type="ECO:0000256" key="7">
    <source>
        <dbReference type="SAM" id="Phobius"/>
    </source>
</evidence>
<feature type="transmembrane region" description="Helical" evidence="7">
    <location>
        <begin position="221"/>
        <end position="242"/>
    </location>
</feature>
<evidence type="ECO:0000256" key="3">
    <source>
        <dbReference type="ARBA" id="ARBA00022692"/>
    </source>
</evidence>
<keyword evidence="2" id="KW-0813">Transport</keyword>
<feature type="transmembrane region" description="Helical" evidence="7">
    <location>
        <begin position="376"/>
        <end position="395"/>
    </location>
</feature>
<organism evidence="9 10">
    <name type="scientific">Roseimicrobium gellanilyticum</name>
    <dbReference type="NCBI Taxonomy" id="748857"/>
    <lineage>
        <taxon>Bacteria</taxon>
        <taxon>Pseudomonadati</taxon>
        <taxon>Verrucomicrobiota</taxon>
        <taxon>Verrucomicrobiia</taxon>
        <taxon>Verrucomicrobiales</taxon>
        <taxon>Verrucomicrobiaceae</taxon>
        <taxon>Roseimicrobium</taxon>
    </lineage>
</organism>
<dbReference type="InterPro" id="IPR006153">
    <property type="entry name" value="Cation/H_exchanger_TM"/>
</dbReference>
<feature type="transmembrane region" description="Helical" evidence="7">
    <location>
        <begin position="127"/>
        <end position="149"/>
    </location>
</feature>
<keyword evidence="3 7" id="KW-0812">Transmembrane</keyword>
<evidence type="ECO:0000256" key="2">
    <source>
        <dbReference type="ARBA" id="ARBA00022448"/>
    </source>
</evidence>
<dbReference type="GO" id="GO:0015297">
    <property type="term" value="F:antiporter activity"/>
    <property type="evidence" value="ECO:0007669"/>
    <property type="project" value="InterPro"/>
</dbReference>
<dbReference type="Proteomes" id="UP000253426">
    <property type="component" value="Unassembled WGS sequence"/>
</dbReference>
<keyword evidence="10" id="KW-1185">Reference proteome</keyword>
<accession>A0A366HP55</accession>
<keyword evidence="4 7" id="KW-1133">Transmembrane helix</keyword>
<dbReference type="PANTHER" id="PTHR32468">
    <property type="entry name" value="CATION/H + ANTIPORTER"/>
    <property type="match status" value="1"/>
</dbReference>
<feature type="transmembrane region" description="Helical" evidence="7">
    <location>
        <begin position="324"/>
        <end position="340"/>
    </location>
</feature>